<evidence type="ECO:0000256" key="2">
    <source>
        <dbReference type="SAM" id="MobiDB-lite"/>
    </source>
</evidence>
<comment type="caution">
    <text evidence="4">The sequence shown here is derived from an EMBL/GenBank/DDBJ whole genome shotgun (WGS) entry which is preliminary data.</text>
</comment>
<protein>
    <submittedName>
        <fullName evidence="4">SRPBCC domain-containing protein</fullName>
    </submittedName>
</protein>
<evidence type="ECO:0000313" key="5">
    <source>
        <dbReference type="Proteomes" id="UP001596298"/>
    </source>
</evidence>
<feature type="region of interest" description="Disordered" evidence="2">
    <location>
        <begin position="77"/>
        <end position="132"/>
    </location>
</feature>
<evidence type="ECO:0000313" key="4">
    <source>
        <dbReference type="EMBL" id="MFC6704313.1"/>
    </source>
</evidence>
<sequence>MAGFTATAAADVAATAQQVWAALTEPDQIATYLAGSRVTTTWEVGSPITWDGEYDGHSYQDKGDVLTYDEPRVVVVHPLQPDNGPARRAGQLPHPGLHARPRQRVAPTSSSPRTAARARNRPRSSADSGKRC</sequence>
<feature type="domain" description="Activator of Hsp90 ATPase homologue 1/2-like C-terminal" evidence="3">
    <location>
        <begin position="14"/>
        <end position="79"/>
    </location>
</feature>
<evidence type="ECO:0000259" key="3">
    <source>
        <dbReference type="Pfam" id="PF08327"/>
    </source>
</evidence>
<dbReference type="Gene3D" id="3.30.530.20">
    <property type="match status" value="1"/>
</dbReference>
<name>A0ABW2ABR2_9MICO</name>
<evidence type="ECO:0000256" key="1">
    <source>
        <dbReference type="ARBA" id="ARBA00006817"/>
    </source>
</evidence>
<dbReference type="SUPFAM" id="SSF55961">
    <property type="entry name" value="Bet v1-like"/>
    <property type="match status" value="1"/>
</dbReference>
<dbReference type="EMBL" id="JBHSWH010000001">
    <property type="protein sequence ID" value="MFC6704313.1"/>
    <property type="molecule type" value="Genomic_DNA"/>
</dbReference>
<dbReference type="InterPro" id="IPR023393">
    <property type="entry name" value="START-like_dom_sf"/>
</dbReference>
<gene>
    <name evidence="4" type="ORF">ACFQDH_03235</name>
</gene>
<keyword evidence="5" id="KW-1185">Reference proteome</keyword>
<proteinExistence type="inferred from homology"/>
<dbReference type="RefSeq" id="WP_382398428.1">
    <property type="nucleotide sequence ID" value="NZ_JBHSWH010000001.1"/>
</dbReference>
<comment type="similarity">
    <text evidence="1">Belongs to the AHA1 family.</text>
</comment>
<accession>A0ABW2ABR2</accession>
<feature type="compositionally biased region" description="Low complexity" evidence="2">
    <location>
        <begin position="106"/>
        <end position="115"/>
    </location>
</feature>
<reference evidence="5" key="1">
    <citation type="journal article" date="2019" name="Int. J. Syst. Evol. Microbiol.">
        <title>The Global Catalogue of Microorganisms (GCM) 10K type strain sequencing project: providing services to taxonomists for standard genome sequencing and annotation.</title>
        <authorList>
            <consortium name="The Broad Institute Genomics Platform"/>
            <consortium name="The Broad Institute Genome Sequencing Center for Infectious Disease"/>
            <person name="Wu L."/>
            <person name="Ma J."/>
        </authorList>
    </citation>
    <scope>NUCLEOTIDE SEQUENCE [LARGE SCALE GENOMIC DNA]</scope>
    <source>
        <strain evidence="5">CCUG 58127</strain>
    </source>
</reference>
<dbReference type="InterPro" id="IPR013538">
    <property type="entry name" value="ASHA1/2-like_C"/>
</dbReference>
<dbReference type="Proteomes" id="UP001596298">
    <property type="component" value="Unassembled WGS sequence"/>
</dbReference>
<dbReference type="Pfam" id="PF08327">
    <property type="entry name" value="AHSA1"/>
    <property type="match status" value="1"/>
</dbReference>
<organism evidence="4 5">
    <name type="scientific">Flexivirga alba</name>
    <dbReference type="NCBI Taxonomy" id="702742"/>
    <lineage>
        <taxon>Bacteria</taxon>
        <taxon>Bacillati</taxon>
        <taxon>Actinomycetota</taxon>
        <taxon>Actinomycetes</taxon>
        <taxon>Micrococcales</taxon>
        <taxon>Dermacoccaceae</taxon>
        <taxon>Flexivirga</taxon>
    </lineage>
</organism>